<keyword evidence="4" id="KW-1185">Reference proteome</keyword>
<feature type="compositionally biased region" description="Basic and acidic residues" evidence="1">
    <location>
        <begin position="16"/>
        <end position="25"/>
    </location>
</feature>
<keyword evidence="2" id="KW-1133">Transmembrane helix</keyword>
<protein>
    <submittedName>
        <fullName evidence="3">Uncharacterized protein</fullName>
    </submittedName>
</protein>
<gene>
    <name evidence="3" type="ORF">GCM10009846_10630</name>
</gene>
<evidence type="ECO:0000256" key="1">
    <source>
        <dbReference type="SAM" id="MobiDB-lite"/>
    </source>
</evidence>
<keyword evidence="2" id="KW-0812">Transmembrane</keyword>
<proteinExistence type="predicted"/>
<dbReference type="Proteomes" id="UP001501599">
    <property type="component" value="Unassembled WGS sequence"/>
</dbReference>
<name>A0ABN3AMW9_9MICO</name>
<accession>A0ABN3AMW9</accession>
<evidence type="ECO:0000313" key="4">
    <source>
        <dbReference type="Proteomes" id="UP001501599"/>
    </source>
</evidence>
<dbReference type="RefSeq" id="WP_344341228.1">
    <property type="nucleotide sequence ID" value="NZ_BAAAQT010000005.1"/>
</dbReference>
<sequence>MADEGAPGPSPAYDPWRADGARPDARAGTGHGVPSPSADAAPAGPRPPVRNADGSWTVEVHDDGAHRGASGAYPEPRRPLTAATPVQQPQPWMQQPGPGGQAGASQAMPPQGPPPRRRSRRLGLVLGIAIPVALVGAGAVAAALVVPGVLVERDAQAAADDYATQTAAWASVYSDAALQPLAELDTAAFDAALAGVATGVGSGSYDEVVPDVAPLRASCDAFASLSGQAAMLSAPRPSLRVVEGGERNDAYAQAVADAAASQGRLDAAETLANDVDAPFSALASGCALVLAQADADAAFADAYDAWLATLTVPQGGTERYDVSASEWITFTCNADTGCAPFVDRAARAASGDAWDAAFVAYDQAMAQSYRDHCPAEDLRPVCDAWATMHDGNAQLAAAVGAAYRSEDVTGGAVAGDASPAPDLVAAVDAFAAGEQTNRATASAQTSAATGAATMLQVVADVVRTEGQAIRDAAAVVRG</sequence>
<keyword evidence="2" id="KW-0472">Membrane</keyword>
<feature type="compositionally biased region" description="Low complexity" evidence="1">
    <location>
        <begin position="26"/>
        <end position="43"/>
    </location>
</feature>
<feature type="compositionally biased region" description="Low complexity" evidence="1">
    <location>
        <begin position="87"/>
        <end position="96"/>
    </location>
</feature>
<dbReference type="EMBL" id="BAAAQT010000005">
    <property type="protein sequence ID" value="GAA2172488.1"/>
    <property type="molecule type" value="Genomic_DNA"/>
</dbReference>
<reference evidence="3 4" key="1">
    <citation type="journal article" date="2019" name="Int. J. Syst. Evol. Microbiol.">
        <title>The Global Catalogue of Microorganisms (GCM) 10K type strain sequencing project: providing services to taxonomists for standard genome sequencing and annotation.</title>
        <authorList>
            <consortium name="The Broad Institute Genomics Platform"/>
            <consortium name="The Broad Institute Genome Sequencing Center for Infectious Disease"/>
            <person name="Wu L."/>
            <person name="Ma J."/>
        </authorList>
    </citation>
    <scope>NUCLEOTIDE SEQUENCE [LARGE SCALE GENOMIC DNA]</scope>
    <source>
        <strain evidence="3 4">JCM 16026</strain>
    </source>
</reference>
<feature type="transmembrane region" description="Helical" evidence="2">
    <location>
        <begin position="122"/>
        <end position="146"/>
    </location>
</feature>
<evidence type="ECO:0000313" key="3">
    <source>
        <dbReference type="EMBL" id="GAA2172488.1"/>
    </source>
</evidence>
<evidence type="ECO:0000256" key="2">
    <source>
        <dbReference type="SAM" id="Phobius"/>
    </source>
</evidence>
<organism evidence="3 4">
    <name type="scientific">Agrococcus versicolor</name>
    <dbReference type="NCBI Taxonomy" id="501482"/>
    <lineage>
        <taxon>Bacteria</taxon>
        <taxon>Bacillati</taxon>
        <taxon>Actinomycetota</taxon>
        <taxon>Actinomycetes</taxon>
        <taxon>Micrococcales</taxon>
        <taxon>Microbacteriaceae</taxon>
        <taxon>Agrococcus</taxon>
    </lineage>
</organism>
<comment type="caution">
    <text evidence="3">The sequence shown here is derived from an EMBL/GenBank/DDBJ whole genome shotgun (WGS) entry which is preliminary data.</text>
</comment>
<feature type="region of interest" description="Disordered" evidence="1">
    <location>
        <begin position="1"/>
        <end position="119"/>
    </location>
</feature>